<accession>A0A4Q0MCY4</accession>
<evidence type="ECO:0000313" key="3">
    <source>
        <dbReference type="Proteomes" id="UP000289708"/>
    </source>
</evidence>
<comment type="caution">
    <text evidence="2">The sequence shown here is derived from an EMBL/GenBank/DDBJ whole genome shotgun (WGS) entry which is preliminary data.</text>
</comment>
<feature type="region of interest" description="Disordered" evidence="1">
    <location>
        <begin position="130"/>
        <end position="163"/>
    </location>
</feature>
<dbReference type="InterPro" id="IPR029024">
    <property type="entry name" value="TerB-like"/>
</dbReference>
<dbReference type="AlphaFoldDB" id="A0A4Q0MCY4"/>
<evidence type="ECO:0000256" key="1">
    <source>
        <dbReference type="SAM" id="MobiDB-lite"/>
    </source>
</evidence>
<dbReference type="Pfam" id="PF04391">
    <property type="entry name" value="DUF533"/>
    <property type="match status" value="1"/>
</dbReference>
<dbReference type="OrthoDB" id="5459344at2"/>
<dbReference type="RefSeq" id="WP_128778562.1">
    <property type="nucleotide sequence ID" value="NZ_RYFI01000017.1"/>
</dbReference>
<dbReference type="InterPro" id="IPR007486">
    <property type="entry name" value="YebE"/>
</dbReference>
<evidence type="ECO:0000313" key="2">
    <source>
        <dbReference type="EMBL" id="RXF70769.1"/>
    </source>
</evidence>
<name>A0A4Q0MCY4_9HYPH</name>
<feature type="region of interest" description="Disordered" evidence="1">
    <location>
        <begin position="13"/>
        <end position="64"/>
    </location>
</feature>
<dbReference type="CDD" id="cd07178">
    <property type="entry name" value="terB_like_YebE"/>
    <property type="match status" value="1"/>
</dbReference>
<dbReference type="EMBL" id="RYFI01000017">
    <property type="protein sequence ID" value="RXF70769.1"/>
    <property type="molecule type" value="Genomic_DNA"/>
</dbReference>
<feature type="compositionally biased region" description="Gly residues" evidence="1">
    <location>
        <begin position="14"/>
        <end position="24"/>
    </location>
</feature>
<proteinExistence type="predicted"/>
<sequence length="289" mass="28845">MLDAKRLLDQFLGAGSGSGTGGGLEKTIGGALSRMGGPGAPARPGSSSPAPTRQPSSSGGDLMSQIEGFAKGPLGGVAGGAIAGTLASVLLGGGKSKLPKVSGSAVKLGGLAILGGLAYKAWRNYQEAQQAPQGGAAPAPQPLPGPVEIAPPPQETAFSPSTGGEEQRLGLLLVRAMIAAARSDGRIDGEEIGKIKDALKASGADGDEQSFLIDHLGRPDDLDEIAAEARGPELASEVWLAARLTIDPDTDAERAFLKTLADKLGLGAPLVAHLEATAAQAKQSGVAAI</sequence>
<dbReference type="Proteomes" id="UP000289708">
    <property type="component" value="Unassembled WGS sequence"/>
</dbReference>
<dbReference type="Gene3D" id="1.10.3680.10">
    <property type="entry name" value="TerB-like"/>
    <property type="match status" value="1"/>
</dbReference>
<feature type="compositionally biased region" description="Low complexity" evidence="1">
    <location>
        <begin position="40"/>
        <end position="51"/>
    </location>
</feature>
<dbReference type="SUPFAM" id="SSF158682">
    <property type="entry name" value="TerB-like"/>
    <property type="match status" value="1"/>
</dbReference>
<keyword evidence="3" id="KW-1185">Reference proteome</keyword>
<feature type="compositionally biased region" description="Pro residues" evidence="1">
    <location>
        <begin position="139"/>
        <end position="154"/>
    </location>
</feature>
<gene>
    <name evidence="2" type="ORF">EK403_16415</name>
</gene>
<protein>
    <submittedName>
        <fullName evidence="2">Tellurite resistance TerB family protein</fullName>
    </submittedName>
</protein>
<organism evidence="2 3">
    <name type="scientific">Hansschlegelia zhihuaiae</name>
    <dbReference type="NCBI Taxonomy" id="405005"/>
    <lineage>
        <taxon>Bacteria</taxon>
        <taxon>Pseudomonadati</taxon>
        <taxon>Pseudomonadota</taxon>
        <taxon>Alphaproteobacteria</taxon>
        <taxon>Hyphomicrobiales</taxon>
        <taxon>Methylopilaceae</taxon>
        <taxon>Hansschlegelia</taxon>
    </lineage>
</organism>
<reference evidence="2 3" key="1">
    <citation type="submission" date="2018-12" db="EMBL/GenBank/DDBJ databases">
        <title>bacterium Hansschlegelia zhihuaiae S113.</title>
        <authorList>
            <person name="He J."/>
        </authorList>
    </citation>
    <scope>NUCLEOTIDE SEQUENCE [LARGE SCALE GENOMIC DNA]</scope>
    <source>
        <strain evidence="2 3">S 113</strain>
    </source>
</reference>